<feature type="transmembrane region" description="Helical" evidence="9">
    <location>
        <begin position="529"/>
        <end position="557"/>
    </location>
</feature>
<dbReference type="InterPro" id="IPR013525">
    <property type="entry name" value="ABC2_TM"/>
</dbReference>
<dbReference type="Pfam" id="PF19055">
    <property type="entry name" value="ABC2_membrane_7"/>
    <property type="match status" value="1"/>
</dbReference>
<dbReference type="InterPro" id="IPR003439">
    <property type="entry name" value="ABC_transporter-like_ATP-bd"/>
</dbReference>
<dbReference type="GO" id="GO:0016020">
    <property type="term" value="C:membrane"/>
    <property type="evidence" value="ECO:0007669"/>
    <property type="project" value="UniProtKB-SubCell"/>
</dbReference>
<keyword evidence="7 9" id="KW-0472">Membrane</keyword>
<organism evidence="11 12">
    <name type="scientific">Smittium megazygosporum</name>
    <dbReference type="NCBI Taxonomy" id="133381"/>
    <lineage>
        <taxon>Eukaryota</taxon>
        <taxon>Fungi</taxon>
        <taxon>Fungi incertae sedis</taxon>
        <taxon>Zoopagomycota</taxon>
        <taxon>Kickxellomycotina</taxon>
        <taxon>Harpellomycetes</taxon>
        <taxon>Harpellales</taxon>
        <taxon>Legeriomycetaceae</taxon>
        <taxon>Smittium</taxon>
    </lineage>
</organism>
<feature type="transmembrane region" description="Helical" evidence="9">
    <location>
        <begin position="641"/>
        <end position="663"/>
    </location>
</feature>
<gene>
    <name evidence="11" type="ORF">BB560_001504</name>
</gene>
<name>A0A2T9ZHD2_9FUNG</name>
<dbReference type="PANTHER" id="PTHR48041">
    <property type="entry name" value="ABC TRANSPORTER G FAMILY MEMBER 28"/>
    <property type="match status" value="1"/>
</dbReference>
<keyword evidence="2" id="KW-0813">Transport</keyword>
<dbReference type="PANTHER" id="PTHR48041:SF139">
    <property type="entry name" value="PROTEIN SCARLET"/>
    <property type="match status" value="1"/>
</dbReference>
<feature type="transmembrane region" description="Helical" evidence="9">
    <location>
        <begin position="449"/>
        <end position="469"/>
    </location>
</feature>
<dbReference type="InterPro" id="IPR003593">
    <property type="entry name" value="AAA+_ATPase"/>
</dbReference>
<dbReference type="Pfam" id="PF01061">
    <property type="entry name" value="ABC2_membrane"/>
    <property type="match status" value="1"/>
</dbReference>
<dbReference type="GO" id="GO:0140359">
    <property type="term" value="F:ABC-type transporter activity"/>
    <property type="evidence" value="ECO:0007669"/>
    <property type="project" value="InterPro"/>
</dbReference>
<evidence type="ECO:0000256" key="7">
    <source>
        <dbReference type="ARBA" id="ARBA00023136"/>
    </source>
</evidence>
<accession>A0A2T9ZHD2</accession>
<dbReference type="Pfam" id="PF00005">
    <property type="entry name" value="ABC_tran"/>
    <property type="match status" value="1"/>
</dbReference>
<keyword evidence="4" id="KW-0547">Nucleotide-binding</keyword>
<evidence type="ECO:0000313" key="12">
    <source>
        <dbReference type="Proteomes" id="UP000245609"/>
    </source>
</evidence>
<dbReference type="GO" id="GO:0005524">
    <property type="term" value="F:ATP binding"/>
    <property type="evidence" value="ECO:0007669"/>
    <property type="project" value="UniProtKB-KW"/>
</dbReference>
<dbReference type="SMART" id="SM00382">
    <property type="entry name" value="AAA"/>
    <property type="match status" value="1"/>
</dbReference>
<evidence type="ECO:0000313" key="11">
    <source>
        <dbReference type="EMBL" id="PVV04016.1"/>
    </source>
</evidence>
<protein>
    <recommendedName>
        <fullName evidence="10">ABC transporter domain-containing protein</fullName>
    </recommendedName>
</protein>
<dbReference type="PROSITE" id="PS50893">
    <property type="entry name" value="ABC_TRANSPORTER_2"/>
    <property type="match status" value="1"/>
</dbReference>
<sequence length="691" mass="76748">MSADSSAIVIDSPSNPSLSPIAADKRPEAEISFQNLTYTVQIEDSPSAGPRNPILSRFKRKKSSLKEKVIINNITGTFQPGSLTAVLGSDSISCVFEKFYQPSGSGKTTLMNLLSGRISSGSVSGNVWLNGRKADNGALRLVSRYINQEDVMLPTMSVREILQMAIKFRVKNITPDDLELRVQYAIKTLKLENCQNTMIGDSIKKGISGGERKRTAIAMEMATNSSILLLDEPTSGLDSYTSILVNKLLCDIARSGQTVICVIHQPSSEIFEMFDNVLVMNFGSIVYFGPRSKFVDYFSSIGFRCPQYTNPADFVFTAVLNNGYNLDSPNAVASKTRDISDSSNASSPLLLEDEKSRKEYLLNSWQQSTIYSELVRSVNSPILTPVTSSYFTSTIPFSSQFRLLSARAFKNMFRNPLIVRVRVAQSIIMGLLVGLIYYKSNRLDPSVAIQNFTGACFFSTVVTFLPTALNTISTFSLEKHVFQREFQNGFYKLLPYFSSKVLVELPFQILYPVLFNAISYYMVGFRGPFSHFLLQCATSIMVGLNSFALGLFASCFFDSIEVALSILPLIMVIPLIFGGFLVNTGTGFSWIKWLQWISPIKYGFTSLITNQFKNLVIKGQPLGNTQLRILSLGPFGIGESIAFLAMFFILLTFFSYVGLSLFIRQTSKLNDRSSKQKAILMGPPDSKFTEK</sequence>
<dbReference type="STRING" id="133381.A0A2T9ZHD2"/>
<keyword evidence="12" id="KW-1185">Reference proteome</keyword>
<evidence type="ECO:0000256" key="4">
    <source>
        <dbReference type="ARBA" id="ARBA00022741"/>
    </source>
</evidence>
<feature type="transmembrane region" description="Helical" evidence="9">
    <location>
        <begin position="569"/>
        <end position="591"/>
    </location>
</feature>
<proteinExistence type="predicted"/>
<dbReference type="EMBL" id="MBFS01000171">
    <property type="protein sequence ID" value="PVV04016.1"/>
    <property type="molecule type" value="Genomic_DNA"/>
</dbReference>
<evidence type="ECO:0000256" key="6">
    <source>
        <dbReference type="ARBA" id="ARBA00022989"/>
    </source>
</evidence>
<feature type="region of interest" description="Disordered" evidence="8">
    <location>
        <begin position="1"/>
        <end position="23"/>
    </location>
</feature>
<dbReference type="Proteomes" id="UP000245609">
    <property type="component" value="Unassembled WGS sequence"/>
</dbReference>
<reference evidence="11 12" key="1">
    <citation type="journal article" date="2018" name="MBio">
        <title>Comparative Genomics Reveals the Core Gene Toolbox for the Fungus-Insect Symbiosis.</title>
        <authorList>
            <person name="Wang Y."/>
            <person name="Stata M."/>
            <person name="Wang W."/>
            <person name="Stajich J.E."/>
            <person name="White M.M."/>
            <person name="Moncalvo J.M."/>
        </authorList>
    </citation>
    <scope>NUCLEOTIDE SEQUENCE [LARGE SCALE GENOMIC DNA]</scope>
    <source>
        <strain evidence="11 12">SC-DP-2</strain>
    </source>
</reference>
<dbReference type="AlphaFoldDB" id="A0A2T9ZHD2"/>
<evidence type="ECO:0000259" key="10">
    <source>
        <dbReference type="PROSITE" id="PS50893"/>
    </source>
</evidence>
<dbReference type="InterPro" id="IPR050352">
    <property type="entry name" value="ABCG_transporters"/>
</dbReference>
<keyword evidence="5" id="KW-0067">ATP-binding</keyword>
<evidence type="ECO:0000256" key="3">
    <source>
        <dbReference type="ARBA" id="ARBA00022692"/>
    </source>
</evidence>
<evidence type="ECO:0000256" key="9">
    <source>
        <dbReference type="SAM" id="Phobius"/>
    </source>
</evidence>
<dbReference type="InterPro" id="IPR027417">
    <property type="entry name" value="P-loop_NTPase"/>
</dbReference>
<evidence type="ECO:0000256" key="2">
    <source>
        <dbReference type="ARBA" id="ARBA00022448"/>
    </source>
</evidence>
<feature type="transmembrane region" description="Helical" evidence="9">
    <location>
        <begin position="417"/>
        <end position="437"/>
    </location>
</feature>
<dbReference type="OrthoDB" id="66620at2759"/>
<evidence type="ECO:0000256" key="1">
    <source>
        <dbReference type="ARBA" id="ARBA00004141"/>
    </source>
</evidence>
<comment type="caution">
    <text evidence="11">The sequence shown here is derived from an EMBL/GenBank/DDBJ whole genome shotgun (WGS) entry which is preliminary data.</text>
</comment>
<keyword evidence="6 9" id="KW-1133">Transmembrane helix</keyword>
<comment type="subcellular location">
    <subcellularLocation>
        <location evidence="1">Membrane</location>
        <topology evidence="1">Multi-pass membrane protein</topology>
    </subcellularLocation>
</comment>
<evidence type="ECO:0000256" key="5">
    <source>
        <dbReference type="ARBA" id="ARBA00022840"/>
    </source>
</evidence>
<dbReference type="GO" id="GO:0016887">
    <property type="term" value="F:ATP hydrolysis activity"/>
    <property type="evidence" value="ECO:0007669"/>
    <property type="project" value="InterPro"/>
</dbReference>
<dbReference type="SUPFAM" id="SSF52540">
    <property type="entry name" value="P-loop containing nucleoside triphosphate hydrolases"/>
    <property type="match status" value="1"/>
</dbReference>
<keyword evidence="3 9" id="KW-0812">Transmembrane</keyword>
<dbReference type="Gene3D" id="3.40.50.300">
    <property type="entry name" value="P-loop containing nucleotide triphosphate hydrolases"/>
    <property type="match status" value="1"/>
</dbReference>
<evidence type="ECO:0000256" key="8">
    <source>
        <dbReference type="SAM" id="MobiDB-lite"/>
    </source>
</evidence>
<feature type="domain" description="ABC transporter" evidence="10">
    <location>
        <begin position="31"/>
        <end position="307"/>
    </location>
</feature>
<dbReference type="InterPro" id="IPR043926">
    <property type="entry name" value="ABCG_dom"/>
</dbReference>